<accession>A0AB39KSR7</accession>
<name>A0AB39KSR7_9CAUL</name>
<dbReference type="RefSeq" id="WP_369059828.1">
    <property type="nucleotide sequence ID" value="NZ_CP158375.1"/>
</dbReference>
<dbReference type="Pfam" id="PF00300">
    <property type="entry name" value="His_Phos_1"/>
    <property type="match status" value="1"/>
</dbReference>
<sequence>MTVEVLFVTHASCGLGPAMPGGRVHDLDLSADGQKQADAIAAALAGRRLAGVYCSPLRPARLTAWPIAKAAGQTIRLDDELQAIDLGERTGEPIAPFLAGDDPAFDLLMGGQPQGEGLSGVAQRVGRFLGRMSTEHEGRSIVAVTHPEVVCAAVCLVLDLDLARHGRLAAAPGGVTEILVGDWGARLAAFNRMAAG</sequence>
<proteinExistence type="predicted"/>
<protein>
    <submittedName>
        <fullName evidence="1">Histidine phosphatase family protein</fullName>
        <ecNumber evidence="1">3.1.3.-</ecNumber>
    </submittedName>
</protein>
<dbReference type="EMBL" id="CP158375">
    <property type="protein sequence ID" value="XDO96932.1"/>
    <property type="molecule type" value="Genomic_DNA"/>
</dbReference>
<dbReference type="InterPro" id="IPR013078">
    <property type="entry name" value="His_Pase_superF_clade-1"/>
</dbReference>
<dbReference type="Gene3D" id="3.40.50.1240">
    <property type="entry name" value="Phosphoglycerate mutase-like"/>
    <property type="match status" value="1"/>
</dbReference>
<reference evidence="1" key="1">
    <citation type="submission" date="2024-06" db="EMBL/GenBank/DDBJ databases">
        <title>Caulobacter inopinatus, sp. nov.</title>
        <authorList>
            <person name="Donachie S.P."/>
        </authorList>
    </citation>
    <scope>NUCLEOTIDE SEQUENCE</scope>
    <source>
        <strain evidence="1">73W</strain>
    </source>
</reference>
<dbReference type="EC" id="3.1.3.-" evidence="1"/>
<dbReference type="InterPro" id="IPR029033">
    <property type="entry name" value="His_PPase_superfam"/>
</dbReference>
<keyword evidence="1" id="KW-0378">Hydrolase</keyword>
<evidence type="ECO:0000313" key="1">
    <source>
        <dbReference type="EMBL" id="XDO96932.1"/>
    </source>
</evidence>
<dbReference type="SUPFAM" id="SSF53254">
    <property type="entry name" value="Phosphoglycerate mutase-like"/>
    <property type="match status" value="1"/>
</dbReference>
<organism evidence="1">
    <name type="scientific">Caulobacter sp. 73W</name>
    <dbReference type="NCBI Taxonomy" id="3161137"/>
    <lineage>
        <taxon>Bacteria</taxon>
        <taxon>Pseudomonadati</taxon>
        <taxon>Pseudomonadota</taxon>
        <taxon>Alphaproteobacteria</taxon>
        <taxon>Caulobacterales</taxon>
        <taxon>Caulobacteraceae</taxon>
        <taxon>Caulobacter</taxon>
    </lineage>
</organism>
<dbReference type="AlphaFoldDB" id="A0AB39KSR7"/>
<dbReference type="GO" id="GO:0016787">
    <property type="term" value="F:hydrolase activity"/>
    <property type="evidence" value="ECO:0007669"/>
    <property type="project" value="UniProtKB-KW"/>
</dbReference>
<gene>
    <name evidence="1" type="ORF">ABOZ73_00430</name>
</gene>